<organism evidence="8 9">
    <name type="scientific">Parafannyhessea umbonata</name>
    <dbReference type="NCBI Taxonomy" id="604330"/>
    <lineage>
        <taxon>Bacteria</taxon>
        <taxon>Bacillati</taxon>
        <taxon>Actinomycetota</taxon>
        <taxon>Coriobacteriia</taxon>
        <taxon>Coriobacteriales</taxon>
        <taxon>Atopobiaceae</taxon>
        <taxon>Parafannyhessea</taxon>
    </lineage>
</organism>
<dbReference type="InterPro" id="IPR051402">
    <property type="entry name" value="KPR-Related"/>
</dbReference>
<dbReference type="Proteomes" id="UP000199135">
    <property type="component" value="Unassembled WGS sequence"/>
</dbReference>
<evidence type="ECO:0000313" key="10">
    <source>
        <dbReference type="Proteomes" id="UP000199135"/>
    </source>
</evidence>
<dbReference type="GO" id="GO:0015940">
    <property type="term" value="P:pantothenate biosynthetic process"/>
    <property type="evidence" value="ECO:0007669"/>
    <property type="project" value="UniProtKB-UniPathway"/>
</dbReference>
<dbReference type="RefSeq" id="WP_078687059.1">
    <property type="nucleotide sequence ID" value="NZ_FNWT01000002.1"/>
</dbReference>
<reference evidence="9 10" key="1">
    <citation type="submission" date="2016-10" db="EMBL/GenBank/DDBJ databases">
        <authorList>
            <person name="Varghese N."/>
            <person name="Submissions S."/>
        </authorList>
    </citation>
    <scope>NUCLEOTIDE SEQUENCE [LARGE SCALE GENOMIC DNA]</scope>
    <source>
        <strain evidence="9">KHGC19</strain>
        <strain evidence="7 10">WCP15</strain>
    </source>
</reference>
<dbReference type="EMBL" id="FNWT01000002">
    <property type="protein sequence ID" value="SEH43869.1"/>
    <property type="molecule type" value="Genomic_DNA"/>
</dbReference>
<dbReference type="PANTHER" id="PTHR21708">
    <property type="entry name" value="PROBABLE 2-DEHYDROPANTOATE 2-REDUCTASE"/>
    <property type="match status" value="1"/>
</dbReference>
<evidence type="ECO:0000256" key="1">
    <source>
        <dbReference type="ARBA" id="ARBA00007870"/>
    </source>
</evidence>
<evidence type="ECO:0000256" key="3">
    <source>
        <dbReference type="ARBA" id="ARBA00023002"/>
    </source>
</evidence>
<protein>
    <recommendedName>
        <fullName evidence="4">2-dehydropantoate 2-reductase</fullName>
        <ecNumber evidence="4">1.1.1.169</ecNumber>
    </recommendedName>
    <alternativeName>
        <fullName evidence="4">Ketopantoate reductase</fullName>
    </alternativeName>
</protein>
<dbReference type="InterPro" id="IPR008927">
    <property type="entry name" value="6-PGluconate_DH-like_C_sf"/>
</dbReference>
<reference evidence="8" key="2">
    <citation type="submission" date="2016-10" db="EMBL/GenBank/DDBJ databases">
        <authorList>
            <person name="de Groot N.N."/>
        </authorList>
    </citation>
    <scope>NUCLEOTIDE SEQUENCE [LARGE SCALE GENOMIC DNA]</scope>
    <source>
        <strain evidence="8">KHGC19</strain>
    </source>
</reference>
<comment type="similarity">
    <text evidence="1 4">Belongs to the ketopantoate reductase family.</text>
</comment>
<keyword evidence="10" id="KW-1185">Reference proteome</keyword>
<keyword evidence="4" id="KW-0566">Pantothenate biosynthesis</keyword>
<dbReference type="InterPro" id="IPR013328">
    <property type="entry name" value="6PGD_dom2"/>
</dbReference>
<dbReference type="Gene3D" id="3.40.50.720">
    <property type="entry name" value="NAD(P)-binding Rossmann-like Domain"/>
    <property type="match status" value="1"/>
</dbReference>
<dbReference type="Proteomes" id="UP000199128">
    <property type="component" value="Unassembled WGS sequence"/>
</dbReference>
<dbReference type="Gene3D" id="1.10.1040.10">
    <property type="entry name" value="N-(1-d-carboxylethyl)-l-norvaline Dehydrogenase, domain 2"/>
    <property type="match status" value="1"/>
</dbReference>
<dbReference type="GO" id="GO:0005737">
    <property type="term" value="C:cytoplasm"/>
    <property type="evidence" value="ECO:0007669"/>
    <property type="project" value="TreeGrafter"/>
</dbReference>
<evidence type="ECO:0000313" key="8">
    <source>
        <dbReference type="EMBL" id="SER44504.1"/>
    </source>
</evidence>
<dbReference type="EC" id="1.1.1.169" evidence="4"/>
<name>A0A1H9P880_9ACTN</name>
<feature type="domain" description="Ketopantoate reductase N-terminal" evidence="5">
    <location>
        <begin position="3"/>
        <end position="147"/>
    </location>
</feature>
<dbReference type="Pfam" id="PF08546">
    <property type="entry name" value="ApbA_C"/>
    <property type="match status" value="1"/>
</dbReference>
<accession>A0A1H9P880</accession>
<dbReference type="InterPro" id="IPR003710">
    <property type="entry name" value="ApbA"/>
</dbReference>
<feature type="domain" description="Ketopantoate reductase C-terminal" evidence="6">
    <location>
        <begin position="173"/>
        <end position="299"/>
    </location>
</feature>
<evidence type="ECO:0000256" key="4">
    <source>
        <dbReference type="RuleBase" id="RU362068"/>
    </source>
</evidence>
<dbReference type="AlphaFoldDB" id="A0A1H9P880"/>
<dbReference type="EMBL" id="FOGP01000002">
    <property type="protein sequence ID" value="SER44504.1"/>
    <property type="molecule type" value="Genomic_DNA"/>
</dbReference>
<dbReference type="Pfam" id="PF02558">
    <property type="entry name" value="ApbA"/>
    <property type="match status" value="1"/>
</dbReference>
<comment type="pathway">
    <text evidence="4">Cofactor biosynthesis; (R)-pantothenate biosynthesis; (R)-pantoate from 3-methyl-2-oxobutanoate: step 2/2.</text>
</comment>
<dbReference type="UniPathway" id="UPA00028">
    <property type="reaction ID" value="UER00004"/>
</dbReference>
<gene>
    <name evidence="8" type="ORF">SAMN05216446_0887</name>
    <name evidence="7" type="ORF">SAMN05216447_102178</name>
</gene>
<evidence type="ECO:0000256" key="2">
    <source>
        <dbReference type="ARBA" id="ARBA00022857"/>
    </source>
</evidence>
<evidence type="ECO:0000313" key="7">
    <source>
        <dbReference type="EMBL" id="SEH43869.1"/>
    </source>
</evidence>
<keyword evidence="3 4" id="KW-0560">Oxidoreductase</keyword>
<evidence type="ECO:0000259" key="5">
    <source>
        <dbReference type="Pfam" id="PF02558"/>
    </source>
</evidence>
<dbReference type="InterPro" id="IPR036291">
    <property type="entry name" value="NAD(P)-bd_dom_sf"/>
</dbReference>
<evidence type="ECO:0000259" key="6">
    <source>
        <dbReference type="Pfam" id="PF08546"/>
    </source>
</evidence>
<sequence>MRIAIVGKGALGLLYADAVCSELGRDAVVFVMDAARLARHAKDAYTVNGQPRDFADATPERAGKADLVIVATKATGLSAALDLMGPLLRDDTPIVSVLNGVRSEEVIAGRFGWERVVPCVARGMDAARYGCDLSYTKPGALHVGRFERTPAATFERARELMGRAGIPLVAENDIRRTMWEKFVLNVGINQCCAAYGLPYGGILGDQAAEPFRMLVAAMREVVALARAEGVELDDHVINVSIELELGLDQGSTPSMGQDRINRVPSEVDEFAGEVIRRAERHGILVPANRWLLERMRQIEAAY</sequence>
<evidence type="ECO:0000313" key="9">
    <source>
        <dbReference type="Proteomes" id="UP000199128"/>
    </source>
</evidence>
<dbReference type="GO" id="GO:0008677">
    <property type="term" value="F:2-dehydropantoate 2-reductase activity"/>
    <property type="evidence" value="ECO:0007669"/>
    <property type="project" value="UniProtKB-EC"/>
</dbReference>
<dbReference type="InterPro" id="IPR013752">
    <property type="entry name" value="KPA_reductase"/>
</dbReference>
<comment type="function">
    <text evidence="4">Catalyzes the NADPH-dependent reduction of ketopantoate into pantoic acid.</text>
</comment>
<dbReference type="NCBIfam" id="TIGR00745">
    <property type="entry name" value="apbA_panE"/>
    <property type="match status" value="1"/>
</dbReference>
<comment type="catalytic activity">
    <reaction evidence="4">
        <text>(R)-pantoate + NADP(+) = 2-dehydropantoate + NADPH + H(+)</text>
        <dbReference type="Rhea" id="RHEA:16233"/>
        <dbReference type="ChEBI" id="CHEBI:11561"/>
        <dbReference type="ChEBI" id="CHEBI:15378"/>
        <dbReference type="ChEBI" id="CHEBI:15980"/>
        <dbReference type="ChEBI" id="CHEBI:57783"/>
        <dbReference type="ChEBI" id="CHEBI:58349"/>
        <dbReference type="EC" id="1.1.1.169"/>
    </reaction>
</comment>
<dbReference type="PANTHER" id="PTHR21708:SF26">
    <property type="entry name" value="2-DEHYDROPANTOATE 2-REDUCTASE"/>
    <property type="match status" value="1"/>
</dbReference>
<dbReference type="InterPro" id="IPR013332">
    <property type="entry name" value="KPR_N"/>
</dbReference>
<proteinExistence type="inferred from homology"/>
<dbReference type="SUPFAM" id="SSF51735">
    <property type="entry name" value="NAD(P)-binding Rossmann-fold domains"/>
    <property type="match status" value="1"/>
</dbReference>
<keyword evidence="2 4" id="KW-0521">NADP</keyword>
<dbReference type="SUPFAM" id="SSF48179">
    <property type="entry name" value="6-phosphogluconate dehydrogenase C-terminal domain-like"/>
    <property type="match status" value="1"/>
</dbReference>